<sequence length="188" mass="21328">MGANLAFDPFRKARDDEPVKLLWRERLEQRCKDRVANDRRKSRDRERGLDTAADQDMEESEIDFLDDELIRRAVVADARRKQRDLELVYARDVGSSIDPDMEDVDALEREILAAAQEPDSEPSPPSSVLMDDDGDPGDLFDAYLAQLTEEERTSSLPPSSPPTIPSSPPPLSDDFDMDDWDTEFALDD</sequence>
<organism evidence="2 3">
    <name type="scientific">Dacryopinax primogenitus (strain DJM 731)</name>
    <name type="common">Brown rot fungus</name>
    <dbReference type="NCBI Taxonomy" id="1858805"/>
    <lineage>
        <taxon>Eukaryota</taxon>
        <taxon>Fungi</taxon>
        <taxon>Dikarya</taxon>
        <taxon>Basidiomycota</taxon>
        <taxon>Agaricomycotina</taxon>
        <taxon>Dacrymycetes</taxon>
        <taxon>Dacrymycetales</taxon>
        <taxon>Dacrymycetaceae</taxon>
        <taxon>Dacryopinax</taxon>
    </lineage>
</organism>
<feature type="region of interest" description="Disordered" evidence="1">
    <location>
        <begin position="114"/>
        <end position="188"/>
    </location>
</feature>
<feature type="region of interest" description="Disordered" evidence="1">
    <location>
        <begin position="33"/>
        <end position="54"/>
    </location>
</feature>
<keyword evidence="3" id="KW-1185">Reference proteome</keyword>
<evidence type="ECO:0000313" key="2">
    <source>
        <dbReference type="EMBL" id="EJT99177.1"/>
    </source>
</evidence>
<dbReference type="OrthoDB" id="3268127at2759"/>
<gene>
    <name evidence="2" type="ORF">DACRYDRAFT_23794</name>
</gene>
<evidence type="ECO:0000313" key="3">
    <source>
        <dbReference type="Proteomes" id="UP000030653"/>
    </source>
</evidence>
<protein>
    <submittedName>
        <fullName evidence="2">Uncharacterized protein</fullName>
    </submittedName>
</protein>
<feature type="compositionally biased region" description="Pro residues" evidence="1">
    <location>
        <begin position="158"/>
        <end position="171"/>
    </location>
</feature>
<feature type="compositionally biased region" description="Basic and acidic residues" evidence="1">
    <location>
        <begin position="33"/>
        <end position="49"/>
    </location>
</feature>
<evidence type="ECO:0000256" key="1">
    <source>
        <dbReference type="SAM" id="MobiDB-lite"/>
    </source>
</evidence>
<dbReference type="AlphaFoldDB" id="M5G5Z8"/>
<dbReference type="Proteomes" id="UP000030653">
    <property type="component" value="Unassembled WGS sequence"/>
</dbReference>
<proteinExistence type="predicted"/>
<reference evidence="2 3" key="1">
    <citation type="journal article" date="2012" name="Science">
        <title>The Paleozoic origin of enzymatic lignin decomposition reconstructed from 31 fungal genomes.</title>
        <authorList>
            <person name="Floudas D."/>
            <person name="Binder M."/>
            <person name="Riley R."/>
            <person name="Barry K."/>
            <person name="Blanchette R.A."/>
            <person name="Henrissat B."/>
            <person name="Martinez A.T."/>
            <person name="Otillar R."/>
            <person name="Spatafora J.W."/>
            <person name="Yadav J.S."/>
            <person name="Aerts A."/>
            <person name="Benoit I."/>
            <person name="Boyd A."/>
            <person name="Carlson A."/>
            <person name="Copeland A."/>
            <person name="Coutinho P.M."/>
            <person name="de Vries R.P."/>
            <person name="Ferreira P."/>
            <person name="Findley K."/>
            <person name="Foster B."/>
            <person name="Gaskell J."/>
            <person name="Glotzer D."/>
            <person name="Gorecki P."/>
            <person name="Heitman J."/>
            <person name="Hesse C."/>
            <person name="Hori C."/>
            <person name="Igarashi K."/>
            <person name="Jurgens J.A."/>
            <person name="Kallen N."/>
            <person name="Kersten P."/>
            <person name="Kohler A."/>
            <person name="Kuees U."/>
            <person name="Kumar T.K.A."/>
            <person name="Kuo A."/>
            <person name="LaButti K."/>
            <person name="Larrondo L.F."/>
            <person name="Lindquist E."/>
            <person name="Ling A."/>
            <person name="Lombard V."/>
            <person name="Lucas S."/>
            <person name="Lundell T."/>
            <person name="Martin R."/>
            <person name="McLaughlin D.J."/>
            <person name="Morgenstern I."/>
            <person name="Morin E."/>
            <person name="Murat C."/>
            <person name="Nagy L.G."/>
            <person name="Nolan M."/>
            <person name="Ohm R.A."/>
            <person name="Patyshakuliyeva A."/>
            <person name="Rokas A."/>
            <person name="Ruiz-Duenas F.J."/>
            <person name="Sabat G."/>
            <person name="Salamov A."/>
            <person name="Samejima M."/>
            <person name="Schmutz J."/>
            <person name="Slot J.C."/>
            <person name="St John F."/>
            <person name="Stenlid J."/>
            <person name="Sun H."/>
            <person name="Sun S."/>
            <person name="Syed K."/>
            <person name="Tsang A."/>
            <person name="Wiebenga A."/>
            <person name="Young D."/>
            <person name="Pisabarro A."/>
            <person name="Eastwood D.C."/>
            <person name="Martin F."/>
            <person name="Cullen D."/>
            <person name="Grigoriev I.V."/>
            <person name="Hibbett D.S."/>
        </authorList>
    </citation>
    <scope>NUCLEOTIDE SEQUENCE [LARGE SCALE GENOMIC DNA]</scope>
    <source>
        <strain evidence="2 3">DJM-731 SS1</strain>
    </source>
</reference>
<dbReference type="HOGENOM" id="CLU_1441012_0_0_1"/>
<dbReference type="EMBL" id="JH795870">
    <property type="protein sequence ID" value="EJT99177.1"/>
    <property type="molecule type" value="Genomic_DNA"/>
</dbReference>
<dbReference type="RefSeq" id="XP_040626075.1">
    <property type="nucleotide sequence ID" value="XM_040773397.1"/>
</dbReference>
<feature type="compositionally biased region" description="Acidic residues" evidence="1">
    <location>
        <begin position="173"/>
        <end position="188"/>
    </location>
</feature>
<dbReference type="GeneID" id="63688459"/>
<name>M5G5Z8_DACPD</name>
<accession>M5G5Z8</accession>